<name>A0AA89AN02_9ASTE</name>
<keyword evidence="3" id="KW-0539">Nucleus</keyword>
<evidence type="ECO:0000259" key="5">
    <source>
        <dbReference type="PROSITE" id="PS50090"/>
    </source>
</evidence>
<gene>
    <name evidence="7" type="ORF">RJ639_013395</name>
</gene>
<dbReference type="PROSITE" id="PS50090">
    <property type="entry name" value="MYB_LIKE"/>
    <property type="match status" value="1"/>
</dbReference>
<dbReference type="InterPro" id="IPR017930">
    <property type="entry name" value="Myb_dom"/>
</dbReference>
<dbReference type="GO" id="GO:0003677">
    <property type="term" value="F:DNA binding"/>
    <property type="evidence" value="ECO:0007669"/>
    <property type="project" value="UniProtKB-KW"/>
</dbReference>
<dbReference type="PANTHER" id="PTHR47999">
    <property type="entry name" value="TRANSCRIPTION FACTOR MYB8-RELATED-RELATED"/>
    <property type="match status" value="1"/>
</dbReference>
<feature type="compositionally biased region" description="Basic and acidic residues" evidence="4">
    <location>
        <begin position="115"/>
        <end position="124"/>
    </location>
</feature>
<dbReference type="Proteomes" id="UP001188597">
    <property type="component" value="Unassembled WGS sequence"/>
</dbReference>
<feature type="compositionally biased region" description="Basic and acidic residues" evidence="4">
    <location>
        <begin position="133"/>
        <end position="159"/>
    </location>
</feature>
<reference evidence="7" key="1">
    <citation type="submission" date="2022-12" db="EMBL/GenBank/DDBJ databases">
        <title>Draft genome assemblies for two species of Escallonia (Escalloniales).</title>
        <authorList>
            <person name="Chanderbali A."/>
            <person name="Dervinis C."/>
            <person name="Anghel I."/>
            <person name="Soltis D."/>
            <person name="Soltis P."/>
            <person name="Zapata F."/>
        </authorList>
    </citation>
    <scope>NUCLEOTIDE SEQUENCE</scope>
    <source>
        <strain evidence="7">UCBG64.0493</strain>
        <tissue evidence="7">Leaf</tissue>
    </source>
</reference>
<keyword evidence="2" id="KW-0238">DNA-binding</keyword>
<evidence type="ECO:0000313" key="7">
    <source>
        <dbReference type="EMBL" id="KAK3008550.1"/>
    </source>
</evidence>
<dbReference type="SUPFAM" id="SSF46689">
    <property type="entry name" value="Homeodomain-like"/>
    <property type="match status" value="1"/>
</dbReference>
<evidence type="ECO:0000313" key="8">
    <source>
        <dbReference type="Proteomes" id="UP001188597"/>
    </source>
</evidence>
<feature type="domain" description="Myb-like" evidence="5">
    <location>
        <begin position="16"/>
        <end position="48"/>
    </location>
</feature>
<dbReference type="GO" id="GO:0005634">
    <property type="term" value="C:nucleus"/>
    <property type="evidence" value="ECO:0007669"/>
    <property type="project" value="UniProtKB-SubCell"/>
</dbReference>
<dbReference type="EMBL" id="JAVXUP010001742">
    <property type="protein sequence ID" value="KAK3008550.1"/>
    <property type="molecule type" value="Genomic_DNA"/>
</dbReference>
<evidence type="ECO:0000259" key="6">
    <source>
        <dbReference type="PROSITE" id="PS51294"/>
    </source>
</evidence>
<feature type="domain" description="HTH myb-type" evidence="6">
    <location>
        <begin position="24"/>
        <end position="52"/>
    </location>
</feature>
<evidence type="ECO:0000256" key="2">
    <source>
        <dbReference type="ARBA" id="ARBA00023125"/>
    </source>
</evidence>
<dbReference type="Pfam" id="PF00249">
    <property type="entry name" value="Myb_DNA-binding"/>
    <property type="match status" value="1"/>
</dbReference>
<dbReference type="InterPro" id="IPR015495">
    <property type="entry name" value="Myb_TF_plants"/>
</dbReference>
<evidence type="ECO:0000256" key="3">
    <source>
        <dbReference type="ARBA" id="ARBA00023242"/>
    </source>
</evidence>
<proteinExistence type="predicted"/>
<dbReference type="Gene3D" id="1.10.10.60">
    <property type="entry name" value="Homeodomain-like"/>
    <property type="match status" value="1"/>
</dbReference>
<keyword evidence="8" id="KW-1185">Reference proteome</keyword>
<evidence type="ECO:0000256" key="4">
    <source>
        <dbReference type="SAM" id="MobiDB-lite"/>
    </source>
</evidence>
<feature type="region of interest" description="Disordered" evidence="4">
    <location>
        <begin position="102"/>
        <end position="185"/>
    </location>
</feature>
<comment type="caution">
    <text evidence="7">The sequence shown here is derived from an EMBL/GenBank/DDBJ whole genome shotgun (WGS) entry which is preliminary data.</text>
</comment>
<sequence>MGIDASCDTSCTHCKIISAVHKVAWSMIASNLHGRTDNEIKNYWNSHMRRKIYSFTKRPGRELNSTSMDVTVVKMVGSTKRRVGRVSRSVAKKYKITHLPVPSTRAKHERGAHHGALESRKVANEELPYPNTEKNEGGERVEIAHGPRRDDEITTRPDAEECTSQQPQEKAAEVLGPSDYEELGD</sequence>
<comment type="subcellular location">
    <subcellularLocation>
        <location evidence="1">Nucleus</location>
    </subcellularLocation>
</comment>
<protein>
    <submittedName>
        <fullName evidence="7">Uncharacterized protein</fullName>
    </submittedName>
</protein>
<dbReference type="PROSITE" id="PS51294">
    <property type="entry name" value="HTH_MYB"/>
    <property type="match status" value="1"/>
</dbReference>
<organism evidence="7 8">
    <name type="scientific">Escallonia herrerae</name>
    <dbReference type="NCBI Taxonomy" id="1293975"/>
    <lineage>
        <taxon>Eukaryota</taxon>
        <taxon>Viridiplantae</taxon>
        <taxon>Streptophyta</taxon>
        <taxon>Embryophyta</taxon>
        <taxon>Tracheophyta</taxon>
        <taxon>Spermatophyta</taxon>
        <taxon>Magnoliopsida</taxon>
        <taxon>eudicotyledons</taxon>
        <taxon>Gunneridae</taxon>
        <taxon>Pentapetalae</taxon>
        <taxon>asterids</taxon>
        <taxon>campanulids</taxon>
        <taxon>Escalloniales</taxon>
        <taxon>Escalloniaceae</taxon>
        <taxon>Escallonia</taxon>
    </lineage>
</organism>
<dbReference type="PANTHER" id="PTHR47999:SF6">
    <property type="entry name" value="MYB-RELATED PROTEIN P"/>
    <property type="match status" value="1"/>
</dbReference>
<dbReference type="InterPro" id="IPR001005">
    <property type="entry name" value="SANT/Myb"/>
</dbReference>
<accession>A0AA89AN02</accession>
<dbReference type="InterPro" id="IPR009057">
    <property type="entry name" value="Homeodomain-like_sf"/>
</dbReference>
<dbReference type="CDD" id="cd00167">
    <property type="entry name" value="SANT"/>
    <property type="match status" value="1"/>
</dbReference>
<evidence type="ECO:0000256" key="1">
    <source>
        <dbReference type="ARBA" id="ARBA00004123"/>
    </source>
</evidence>
<dbReference type="AlphaFoldDB" id="A0AA89AN02"/>